<proteinExistence type="evidence at transcript level"/>
<evidence type="ECO:0000313" key="1">
    <source>
        <dbReference type="EMBL" id="JAB87221.1"/>
    </source>
</evidence>
<reference evidence="1" key="1">
    <citation type="submission" date="2013-07" db="EMBL/GenBank/DDBJ databases">
        <authorList>
            <person name="Geib S."/>
        </authorList>
    </citation>
    <scope>NUCLEOTIDE SEQUENCE</scope>
</reference>
<organism evidence="1">
    <name type="scientific">Ceratitis capitata</name>
    <name type="common">Mediterranean fruit fly</name>
    <name type="synonym">Tephritis capitata</name>
    <dbReference type="NCBI Taxonomy" id="7213"/>
    <lineage>
        <taxon>Eukaryota</taxon>
        <taxon>Metazoa</taxon>
        <taxon>Ecdysozoa</taxon>
        <taxon>Arthropoda</taxon>
        <taxon>Hexapoda</taxon>
        <taxon>Insecta</taxon>
        <taxon>Pterygota</taxon>
        <taxon>Neoptera</taxon>
        <taxon>Endopterygota</taxon>
        <taxon>Diptera</taxon>
        <taxon>Brachycera</taxon>
        <taxon>Muscomorpha</taxon>
        <taxon>Tephritoidea</taxon>
        <taxon>Tephritidae</taxon>
        <taxon>Ceratitis</taxon>
        <taxon>Ceratitis</taxon>
    </lineage>
</organism>
<protein>
    <submittedName>
        <fullName evidence="1">Uncharacterized protein</fullName>
    </submittedName>
</protein>
<reference evidence="1" key="2">
    <citation type="journal article" date="2014" name="BMC Genomics">
        <title>A genomic perspective to assessing quality of mass-reared SIT flies used in Mediterranean fruit fly (Ceratitis capitata) eradication in California.</title>
        <authorList>
            <person name="Calla B."/>
            <person name="Hall B."/>
            <person name="Hou S."/>
            <person name="Geib S.M."/>
        </authorList>
    </citation>
    <scope>NUCLEOTIDE SEQUENCE</scope>
</reference>
<dbReference type="EMBL" id="GAMC01019334">
    <property type="protein sequence ID" value="JAB87221.1"/>
    <property type="molecule type" value="mRNA"/>
</dbReference>
<name>W8B1S6_CERCA</name>
<sequence length="100" mass="11167">MRFVAFNTAVATINAIIYQEISKKKRKNGLNNTNNIYLDAAAACLPLSMPMIVICNKAATVSPQALRGPHYCECCNMAQYIYVCMYVGVYARLCCQLIMM</sequence>
<accession>W8B1S6</accession>
<dbReference type="AlphaFoldDB" id="W8B1S6"/>